<dbReference type="PANTHER" id="PTHR33231:SF1">
    <property type="entry name" value="30S RIBOSOMAL PROTEIN"/>
    <property type="match status" value="1"/>
</dbReference>
<dbReference type="SUPFAM" id="SSF69754">
    <property type="entry name" value="Ribosome binding protein Y (YfiA homologue)"/>
    <property type="match status" value="1"/>
</dbReference>
<keyword evidence="1" id="KW-0810">Translation regulation</keyword>
<dbReference type="RefSeq" id="WP_252794355.1">
    <property type="nucleotide sequence ID" value="NZ_CP097121.1"/>
</dbReference>
<evidence type="ECO:0000313" key="4">
    <source>
        <dbReference type="Proteomes" id="UP001056164"/>
    </source>
</evidence>
<accession>A0ABY5BU93</accession>
<feature type="domain" description="Sigma 54 modulation/S30EA ribosomal protein C-terminal" evidence="2">
    <location>
        <begin position="130"/>
        <end position="181"/>
    </location>
</feature>
<evidence type="ECO:0000313" key="3">
    <source>
        <dbReference type="EMBL" id="USS90069.1"/>
    </source>
</evidence>
<dbReference type="PANTHER" id="PTHR33231">
    <property type="entry name" value="30S RIBOSOMAL PROTEIN"/>
    <property type="match status" value="1"/>
</dbReference>
<dbReference type="Pfam" id="PF02482">
    <property type="entry name" value="Ribosomal_S30AE"/>
    <property type="match status" value="1"/>
</dbReference>
<organism evidence="3 4">
    <name type="scientific">Fructilactobacillus carniphilus</name>
    <dbReference type="NCBI Taxonomy" id="2940297"/>
    <lineage>
        <taxon>Bacteria</taxon>
        <taxon>Bacillati</taxon>
        <taxon>Bacillota</taxon>
        <taxon>Bacilli</taxon>
        <taxon>Lactobacillales</taxon>
        <taxon>Lactobacillaceae</taxon>
        <taxon>Fructilactobacillus</taxon>
    </lineage>
</organism>
<gene>
    <name evidence="3" type="ORF">M3M37_04225</name>
</gene>
<name>A0ABY5BU93_9LACO</name>
<keyword evidence="4" id="KW-1185">Reference proteome</keyword>
<dbReference type="InterPro" id="IPR038416">
    <property type="entry name" value="Ribosom_S30AE_C_sf"/>
</dbReference>
<evidence type="ECO:0000259" key="2">
    <source>
        <dbReference type="Pfam" id="PF16321"/>
    </source>
</evidence>
<proteinExistence type="predicted"/>
<dbReference type="Gene3D" id="3.30.160.100">
    <property type="entry name" value="Ribosome hibernation promotion factor-like"/>
    <property type="match status" value="1"/>
</dbReference>
<dbReference type="Proteomes" id="UP001056164">
    <property type="component" value="Chromosome"/>
</dbReference>
<dbReference type="Pfam" id="PF16321">
    <property type="entry name" value="Ribosom_S30AE_C"/>
    <property type="match status" value="1"/>
</dbReference>
<dbReference type="InterPro" id="IPR036567">
    <property type="entry name" value="RHF-like"/>
</dbReference>
<reference evidence="3" key="1">
    <citation type="submission" date="2022-05" db="EMBL/GenBank/DDBJ databases">
        <authorList>
            <person name="Oliphant S.A."/>
            <person name="Watson-Haigh N.S."/>
            <person name="Sumby K.M."/>
            <person name="Gardner J.M."/>
            <person name="Jiranek V."/>
        </authorList>
    </citation>
    <scope>NUCLEOTIDE SEQUENCE</scope>
    <source>
        <strain evidence="3">KI4_A6</strain>
    </source>
</reference>
<dbReference type="InterPro" id="IPR032528">
    <property type="entry name" value="Ribosom_S30AE_C"/>
</dbReference>
<dbReference type="EMBL" id="CP097121">
    <property type="protein sequence ID" value="USS90069.1"/>
    <property type="molecule type" value="Genomic_DNA"/>
</dbReference>
<sequence>MREQVKGIYIMLSFNVRGDDVDITDEVRQTIGSQIEQINTELADGVSAVAHVNLVSYPNHLIKAEITIIFPFLLLRGEATTNAIATSISNAVDQIMSQIERYRNNVNQHAQRSGHPALFLDKEAPTMTLDVVRKKRIPLKQMDSETAILQMNLLNHDFYIYKDINNETINIIYRRNDGHYGQITTES</sequence>
<evidence type="ECO:0000256" key="1">
    <source>
        <dbReference type="ARBA" id="ARBA00022845"/>
    </source>
</evidence>
<dbReference type="InterPro" id="IPR050574">
    <property type="entry name" value="HPF/YfiA_ribosome-assoc"/>
</dbReference>
<dbReference type="Gene3D" id="3.30.505.50">
    <property type="entry name" value="Sigma 54 modulation/S30EA ribosomal protein, C-terminal domain"/>
    <property type="match status" value="1"/>
</dbReference>
<protein>
    <submittedName>
        <fullName evidence="3">HPF/RaiA family ribosome-associated protein</fullName>
    </submittedName>
</protein>
<dbReference type="InterPro" id="IPR003489">
    <property type="entry name" value="RHF/RaiA"/>
</dbReference>